<organism evidence="2 3">
    <name type="scientific">Anisodus acutangulus</name>
    <dbReference type="NCBI Taxonomy" id="402998"/>
    <lineage>
        <taxon>Eukaryota</taxon>
        <taxon>Viridiplantae</taxon>
        <taxon>Streptophyta</taxon>
        <taxon>Embryophyta</taxon>
        <taxon>Tracheophyta</taxon>
        <taxon>Spermatophyta</taxon>
        <taxon>Magnoliopsida</taxon>
        <taxon>eudicotyledons</taxon>
        <taxon>Gunneridae</taxon>
        <taxon>Pentapetalae</taxon>
        <taxon>asterids</taxon>
        <taxon>lamiids</taxon>
        <taxon>Solanales</taxon>
        <taxon>Solanaceae</taxon>
        <taxon>Solanoideae</taxon>
        <taxon>Hyoscyameae</taxon>
        <taxon>Anisodus</taxon>
    </lineage>
</organism>
<keyword evidence="3" id="KW-1185">Reference proteome</keyword>
<sequence length="103" mass="11618">MIARHYACGHSLWVRSLAWSLYIAFPVSLLNGVGKIAIRSSPLYCRFTTTTHKDKCDRVEELNIQAPTSIRLPPQEDGPHWASSSSSSHKLVGLGEKYLFRNF</sequence>
<gene>
    <name evidence="2" type="ORF">K7X08_002793</name>
</gene>
<keyword evidence="1" id="KW-0812">Transmembrane</keyword>
<evidence type="ECO:0000313" key="3">
    <source>
        <dbReference type="Proteomes" id="UP001152561"/>
    </source>
</evidence>
<feature type="transmembrane region" description="Helical" evidence="1">
    <location>
        <begin position="19"/>
        <end position="38"/>
    </location>
</feature>
<dbReference type="AlphaFoldDB" id="A0A9Q1MCV6"/>
<keyword evidence="1" id="KW-0472">Membrane</keyword>
<evidence type="ECO:0000256" key="1">
    <source>
        <dbReference type="SAM" id="Phobius"/>
    </source>
</evidence>
<dbReference type="Proteomes" id="UP001152561">
    <property type="component" value="Unassembled WGS sequence"/>
</dbReference>
<evidence type="ECO:0000313" key="2">
    <source>
        <dbReference type="EMBL" id="KAJ8557168.1"/>
    </source>
</evidence>
<protein>
    <submittedName>
        <fullName evidence="2">Uncharacterized protein</fullName>
    </submittedName>
</protein>
<comment type="caution">
    <text evidence="2">The sequence shown here is derived from an EMBL/GenBank/DDBJ whole genome shotgun (WGS) entry which is preliminary data.</text>
</comment>
<dbReference type="EMBL" id="JAJAGQ010000007">
    <property type="protein sequence ID" value="KAJ8557168.1"/>
    <property type="molecule type" value="Genomic_DNA"/>
</dbReference>
<reference evidence="3" key="1">
    <citation type="journal article" date="2023" name="Proc. Natl. Acad. Sci. U.S.A.">
        <title>Genomic and structural basis for evolution of tropane alkaloid biosynthesis.</title>
        <authorList>
            <person name="Wanga Y.-J."/>
            <person name="Taina T."/>
            <person name="Yua J.-Y."/>
            <person name="Lia J."/>
            <person name="Xua B."/>
            <person name="Chenc J."/>
            <person name="D'Auriad J.C."/>
            <person name="Huanga J.-P."/>
            <person name="Huanga S.-X."/>
        </authorList>
    </citation>
    <scope>NUCLEOTIDE SEQUENCE [LARGE SCALE GENOMIC DNA]</scope>
    <source>
        <strain evidence="3">cv. KIB-2019</strain>
    </source>
</reference>
<accession>A0A9Q1MCV6</accession>
<proteinExistence type="predicted"/>
<keyword evidence="1" id="KW-1133">Transmembrane helix</keyword>
<name>A0A9Q1MCV6_9SOLA</name>